<dbReference type="Proteomes" id="UP001335737">
    <property type="component" value="Unassembled WGS sequence"/>
</dbReference>
<proteinExistence type="predicted"/>
<accession>A0ABU6KHT0</accession>
<organism evidence="1 2">
    <name type="scientific">Virgibacillus tibetensis</name>
    <dbReference type="NCBI Taxonomy" id="3042313"/>
    <lineage>
        <taxon>Bacteria</taxon>
        <taxon>Bacillati</taxon>
        <taxon>Bacillota</taxon>
        <taxon>Bacilli</taxon>
        <taxon>Bacillales</taxon>
        <taxon>Bacillaceae</taxon>
        <taxon>Virgibacillus</taxon>
    </lineage>
</organism>
<evidence type="ECO:0000313" key="1">
    <source>
        <dbReference type="EMBL" id="MEC5424765.1"/>
    </source>
</evidence>
<sequence length="49" mass="5207">MKVSFDVGDLTGDTADQLLFIPTICNNNGLTLQKTPSVAPLKTISISNN</sequence>
<reference evidence="1 2" key="1">
    <citation type="journal article" date="2024" name="Int. J. Syst. Evol. Microbiol.">
        <title>Virgibacillus tibetensis sp. nov., isolated from salt lake on the Tibetan Plateau of China.</title>
        <authorList>
            <person name="Phurbu D."/>
            <person name="Liu Z.-X."/>
            <person name="Wang R."/>
            <person name="Zheng Y.-Y."/>
            <person name="Liu H.-C."/>
            <person name="Zhou Y.-G."/>
            <person name="Yu Y.-J."/>
            <person name="Li A.-H."/>
        </authorList>
    </citation>
    <scope>NUCLEOTIDE SEQUENCE [LARGE SCALE GENOMIC DNA]</scope>
    <source>
        <strain evidence="1 2">C22-A2</strain>
    </source>
</reference>
<gene>
    <name evidence="1" type="ORF">QGM71_14860</name>
</gene>
<comment type="caution">
    <text evidence="1">The sequence shown here is derived from an EMBL/GenBank/DDBJ whole genome shotgun (WGS) entry which is preliminary data.</text>
</comment>
<name>A0ABU6KHT0_9BACI</name>
<dbReference type="EMBL" id="JARZFX010000008">
    <property type="protein sequence ID" value="MEC5424765.1"/>
    <property type="molecule type" value="Genomic_DNA"/>
</dbReference>
<evidence type="ECO:0000313" key="2">
    <source>
        <dbReference type="Proteomes" id="UP001335737"/>
    </source>
</evidence>
<protein>
    <submittedName>
        <fullName evidence="1">Uncharacterized protein</fullName>
    </submittedName>
</protein>
<keyword evidence="2" id="KW-1185">Reference proteome</keyword>